<proteinExistence type="inferred from homology"/>
<keyword evidence="4" id="KW-0233">DNA recombination</keyword>
<feature type="non-terminal residue" evidence="7">
    <location>
        <position position="1"/>
    </location>
</feature>
<keyword evidence="2" id="KW-0815">Transposition</keyword>
<evidence type="ECO:0000256" key="2">
    <source>
        <dbReference type="ARBA" id="ARBA00022578"/>
    </source>
</evidence>
<dbReference type="GO" id="GO:0003677">
    <property type="term" value="F:DNA binding"/>
    <property type="evidence" value="ECO:0007669"/>
    <property type="project" value="UniProtKB-KW"/>
</dbReference>
<dbReference type="Proteomes" id="UP000241473">
    <property type="component" value="Unassembled WGS sequence"/>
</dbReference>
<dbReference type="AlphaFoldDB" id="A0A2R6AJ24"/>
<dbReference type="EMBL" id="NEXB01000113">
    <property type="protein sequence ID" value="PSN86349.1"/>
    <property type="molecule type" value="Genomic_DNA"/>
</dbReference>
<keyword evidence="3" id="KW-0238">DNA-binding</keyword>
<evidence type="ECO:0000256" key="3">
    <source>
        <dbReference type="ARBA" id="ARBA00023125"/>
    </source>
</evidence>
<organism evidence="7 8">
    <name type="scientific">Candidatus Marsarchaeota G1 archaeon OSP_C</name>
    <dbReference type="NCBI Taxonomy" id="1978154"/>
    <lineage>
        <taxon>Archaea</taxon>
        <taxon>Candidatus Marsarchaeota</taxon>
        <taxon>Candidatus Marsarchaeota group 1</taxon>
    </lineage>
</organism>
<evidence type="ECO:0000256" key="4">
    <source>
        <dbReference type="ARBA" id="ARBA00023172"/>
    </source>
</evidence>
<accession>A0A2R6AJ24</accession>
<comment type="caution">
    <text evidence="7">The sequence shown here is derived from an EMBL/GenBank/DDBJ whole genome shotgun (WGS) entry which is preliminary data.</text>
</comment>
<feature type="domain" description="Probable transposase IS891/IS1136/IS1341" evidence="5">
    <location>
        <begin position="2"/>
        <end position="94"/>
    </location>
</feature>
<evidence type="ECO:0000259" key="5">
    <source>
        <dbReference type="Pfam" id="PF01385"/>
    </source>
</evidence>
<dbReference type="InterPro" id="IPR010095">
    <property type="entry name" value="Cas12f1-like_TNB"/>
</dbReference>
<evidence type="ECO:0000313" key="8">
    <source>
        <dbReference type="Proteomes" id="UP000241473"/>
    </source>
</evidence>
<comment type="similarity">
    <text evidence="1">In the C-terminal section; belongs to the transposase 35 family.</text>
</comment>
<evidence type="ECO:0000313" key="7">
    <source>
        <dbReference type="EMBL" id="PSN86349.1"/>
    </source>
</evidence>
<reference evidence="7 8" key="1">
    <citation type="submission" date="2017-04" db="EMBL/GenBank/DDBJ databases">
        <title>Novel microbial lineages endemic to geothermal iron-oxide mats fill important gaps in the evolutionary history of Archaea.</title>
        <authorList>
            <person name="Jay Z.J."/>
            <person name="Beam J.P."/>
            <person name="Dlakic M."/>
            <person name="Rusch D.B."/>
            <person name="Kozubal M.A."/>
            <person name="Inskeep W.P."/>
        </authorList>
    </citation>
    <scope>NUCLEOTIDE SEQUENCE [LARGE SCALE GENOMIC DNA]</scope>
    <source>
        <strain evidence="7">OSP_C</strain>
    </source>
</reference>
<sequence length="207" mass="24034">SVVVNDGTWLLYKGVRTKEDYFYFEKKISEVQSLADKNIGEHDAYLELLREIRRLFSKLQRRLLHLYRNFAFHLLETLHELGVSTIYLGYPFSIAQHKGNKFTVNMWSYRKLMDAIELKAQEYGMKVFEVVEYNAPKYCVYHNVEVERKPRGVINCPLGHRLHSDLNGGLNILKKAVNVMVSTVKRPLSFIVDHNRVAPSMGKGCNP</sequence>
<dbReference type="InterPro" id="IPR001959">
    <property type="entry name" value="Transposase"/>
</dbReference>
<dbReference type="Pfam" id="PF07282">
    <property type="entry name" value="Cas12f1-like_TNB"/>
    <property type="match status" value="1"/>
</dbReference>
<name>A0A2R6AJ24_9ARCH</name>
<evidence type="ECO:0000256" key="1">
    <source>
        <dbReference type="ARBA" id="ARBA00008761"/>
    </source>
</evidence>
<dbReference type="GO" id="GO:0032196">
    <property type="term" value="P:transposition"/>
    <property type="evidence" value="ECO:0007669"/>
    <property type="project" value="UniProtKB-KW"/>
</dbReference>
<gene>
    <name evidence="7" type="ORF">B9Q00_10415</name>
</gene>
<evidence type="ECO:0000259" key="6">
    <source>
        <dbReference type="Pfam" id="PF07282"/>
    </source>
</evidence>
<protein>
    <submittedName>
        <fullName evidence="7">Transposase</fullName>
    </submittedName>
</protein>
<feature type="domain" description="Cas12f1-like TNB" evidence="6">
    <location>
        <begin position="109"/>
        <end position="172"/>
    </location>
</feature>
<dbReference type="Pfam" id="PF01385">
    <property type="entry name" value="OrfB_IS605"/>
    <property type="match status" value="1"/>
</dbReference>
<dbReference type="GO" id="GO:0006310">
    <property type="term" value="P:DNA recombination"/>
    <property type="evidence" value="ECO:0007669"/>
    <property type="project" value="UniProtKB-KW"/>
</dbReference>